<dbReference type="GO" id="GO:0000287">
    <property type="term" value="F:magnesium ion binding"/>
    <property type="evidence" value="ECO:0007669"/>
    <property type="project" value="UniProtKB-UniRule"/>
</dbReference>
<evidence type="ECO:0000256" key="2">
    <source>
        <dbReference type="ARBA" id="ARBA00010138"/>
    </source>
</evidence>
<dbReference type="EMBL" id="FQXV01000001">
    <property type="protein sequence ID" value="SHH53906.1"/>
    <property type="molecule type" value="Genomic_DNA"/>
</dbReference>
<dbReference type="CDD" id="cd00715">
    <property type="entry name" value="GPATase_N"/>
    <property type="match status" value="1"/>
</dbReference>
<keyword evidence="6 7" id="KW-0315">Glutamine amidotransferase</keyword>
<reference evidence="13 14" key="1">
    <citation type="submission" date="2016-11" db="EMBL/GenBank/DDBJ databases">
        <authorList>
            <person name="Jaros S."/>
            <person name="Januszkiewicz K."/>
            <person name="Wedrychowicz H."/>
        </authorList>
    </citation>
    <scope>NUCLEOTIDE SEQUENCE [LARGE SCALE GENOMIC DNA]</scope>
    <source>
        <strain evidence="13 14">DSM 10068</strain>
    </source>
</reference>
<keyword evidence="7" id="KW-0004">4Fe-4S</keyword>
<dbReference type="InterPro" id="IPR029055">
    <property type="entry name" value="Ntn_hydrolases_N"/>
</dbReference>
<feature type="binding site" evidence="7 10">
    <location>
        <position position="353"/>
    </location>
    <ligand>
        <name>Mg(2+)</name>
        <dbReference type="ChEBI" id="CHEBI:18420"/>
    </ligand>
</feature>
<feature type="binding site" evidence="7 10">
    <location>
        <position position="354"/>
    </location>
    <ligand>
        <name>Mg(2+)</name>
        <dbReference type="ChEBI" id="CHEBI:18420"/>
    </ligand>
</feature>
<evidence type="ECO:0000256" key="4">
    <source>
        <dbReference type="ARBA" id="ARBA00022679"/>
    </source>
</evidence>
<evidence type="ECO:0000259" key="12">
    <source>
        <dbReference type="PROSITE" id="PS51278"/>
    </source>
</evidence>
<keyword evidence="14" id="KW-1185">Reference proteome</keyword>
<dbReference type="InterPro" id="IPR005854">
    <property type="entry name" value="PurF"/>
</dbReference>
<keyword evidence="7 10" id="KW-0479">Metal-binding</keyword>
<evidence type="ECO:0000313" key="14">
    <source>
        <dbReference type="Proteomes" id="UP000183995"/>
    </source>
</evidence>
<comment type="pathway">
    <text evidence="1 7 8">Purine metabolism; IMP biosynthesis via de novo pathway; N(1)-(5-phospho-D-ribosyl)glycinamide from 5-phospho-alpha-D-ribose 1-diphosphate: step 1/2.</text>
</comment>
<accession>A0A1M5TTK0</accession>
<dbReference type="Proteomes" id="UP000183995">
    <property type="component" value="Unassembled WGS sequence"/>
</dbReference>
<dbReference type="PROSITE" id="PS51278">
    <property type="entry name" value="GATASE_TYPE_2"/>
    <property type="match status" value="1"/>
</dbReference>
<feature type="binding site" evidence="7 11">
    <location>
        <position position="390"/>
    </location>
    <ligand>
        <name>[4Fe-4S] cluster</name>
        <dbReference type="ChEBI" id="CHEBI:49883"/>
    </ligand>
</feature>
<keyword evidence="7 11" id="KW-0408">Iron</keyword>
<proteinExistence type="inferred from homology"/>
<dbReference type="RefSeq" id="WP_073075795.1">
    <property type="nucleotide sequence ID" value="NZ_FQXV01000001.1"/>
</dbReference>
<keyword evidence="4 7" id="KW-0808">Transferase</keyword>
<evidence type="ECO:0000256" key="10">
    <source>
        <dbReference type="PIRSR" id="PIRSR000485-2"/>
    </source>
</evidence>
<keyword evidence="7 11" id="KW-0411">Iron-sulfur</keyword>
<organism evidence="13 14">
    <name type="scientific">Sporobacter termitidis DSM 10068</name>
    <dbReference type="NCBI Taxonomy" id="1123282"/>
    <lineage>
        <taxon>Bacteria</taxon>
        <taxon>Bacillati</taxon>
        <taxon>Bacillota</taxon>
        <taxon>Clostridia</taxon>
        <taxon>Eubacteriales</taxon>
        <taxon>Oscillospiraceae</taxon>
        <taxon>Sporobacter</taxon>
    </lineage>
</organism>
<keyword evidence="7 10" id="KW-0460">Magnesium</keyword>
<dbReference type="PIRSF" id="PIRSF000485">
    <property type="entry name" value="Amd_phspho_trans"/>
    <property type="match status" value="1"/>
</dbReference>
<name>A0A1M5TTK0_9FIRM</name>
<comment type="cofactor">
    <cofactor evidence="7 11">
        <name>[4Fe-4S] cluster</name>
        <dbReference type="ChEBI" id="CHEBI:49883"/>
    </cofactor>
    <text evidence="7 11">Binds 1 [4Fe-4S] cluster per subunit.</text>
</comment>
<dbReference type="Pfam" id="PF13537">
    <property type="entry name" value="GATase_7"/>
    <property type="match status" value="1"/>
</dbReference>
<evidence type="ECO:0000256" key="5">
    <source>
        <dbReference type="ARBA" id="ARBA00022755"/>
    </source>
</evidence>
<dbReference type="SUPFAM" id="SSF53271">
    <property type="entry name" value="PRTase-like"/>
    <property type="match status" value="1"/>
</dbReference>
<evidence type="ECO:0000256" key="3">
    <source>
        <dbReference type="ARBA" id="ARBA00022676"/>
    </source>
</evidence>
<dbReference type="OrthoDB" id="9801213at2"/>
<dbReference type="Pfam" id="PF00156">
    <property type="entry name" value="Pribosyltran"/>
    <property type="match status" value="1"/>
</dbReference>
<feature type="binding site" evidence="7 10">
    <location>
        <position position="291"/>
    </location>
    <ligand>
        <name>Mg(2+)</name>
        <dbReference type="ChEBI" id="CHEBI:18420"/>
    </ligand>
</feature>
<comment type="cofactor">
    <cofactor evidence="7 10">
        <name>Mg(2+)</name>
        <dbReference type="ChEBI" id="CHEBI:18420"/>
    </cofactor>
    <text evidence="7 10">Binds 1 Mg(2+) ion per subunit.</text>
</comment>
<comment type="catalytic activity">
    <reaction evidence="7 8">
        <text>5-phospho-beta-D-ribosylamine + L-glutamate + diphosphate = 5-phospho-alpha-D-ribose 1-diphosphate + L-glutamine + H2O</text>
        <dbReference type="Rhea" id="RHEA:14905"/>
        <dbReference type="ChEBI" id="CHEBI:15377"/>
        <dbReference type="ChEBI" id="CHEBI:29985"/>
        <dbReference type="ChEBI" id="CHEBI:33019"/>
        <dbReference type="ChEBI" id="CHEBI:58017"/>
        <dbReference type="ChEBI" id="CHEBI:58359"/>
        <dbReference type="ChEBI" id="CHEBI:58681"/>
        <dbReference type="EC" id="2.4.2.14"/>
    </reaction>
</comment>
<dbReference type="InterPro" id="IPR000836">
    <property type="entry name" value="PRTase_dom"/>
</dbReference>
<dbReference type="AlphaFoldDB" id="A0A1M5TTK0"/>
<dbReference type="STRING" id="1123282.SAMN02745823_00221"/>
<dbReference type="UniPathway" id="UPA00074">
    <property type="reaction ID" value="UER00124"/>
</dbReference>
<protein>
    <recommendedName>
        <fullName evidence="7">Amidophosphoribosyltransferase</fullName>
        <shortName evidence="7">ATase</shortName>
        <ecNumber evidence="7">2.4.2.14</ecNumber>
    </recommendedName>
    <alternativeName>
        <fullName evidence="7">Glutamine phosphoribosylpyrophosphate amidotransferase</fullName>
        <shortName evidence="7">GPATase</shortName>
    </alternativeName>
</protein>
<sequence length="463" mass="50407">MAIHEECGVFGIYDAAGNCAKSTYYGLYALQHRGQEQCGIAAVNNLELTCYKDSGLVGDVFSERVLNDLNGTMAIGHVRYSTTGGSRRENAQPLTLKYVKGSLAVAHNGNLVNTEDLKREYEYKGAIFHTTTDSEVIAYIIAQERLHSGSVEQAVKRAMSHLYGAYSLVVMSSRKLIAARDPWGFRPLCIGRRGDAIVFASESCALDSVGATFVRDVEPGEVVYVQNGELKSLKDSFGNQSNLCIFEYIYFARPDSIIDGQSVHDSRMLAGACLAEEYPVDADVVIGVPDSGLVAAKGYALASGIPFNDGFVKNRYVGRTFIKPDQASREMAVRLKLNPLRATVNGKRVVMIDDSVVRGTTSGQIIRLLREAGATEVHMLSSAPKFISPCYFGTDIPSRKELFACNHTTEEMRQIIGADSLGFLSVESLHKIAPNAKCGFCDACFTENYPIAVVDDDEGKCCG</sequence>
<dbReference type="EC" id="2.4.2.14" evidence="7"/>
<dbReference type="InterPro" id="IPR029057">
    <property type="entry name" value="PRTase-like"/>
</dbReference>
<feature type="active site" description="Nucleophile" evidence="7 9">
    <location>
        <position position="7"/>
    </location>
</feature>
<feature type="binding site" evidence="7 11">
    <location>
        <position position="244"/>
    </location>
    <ligand>
        <name>[4Fe-4S] cluster</name>
        <dbReference type="ChEBI" id="CHEBI:49883"/>
    </ligand>
</feature>
<evidence type="ECO:0000256" key="6">
    <source>
        <dbReference type="ARBA" id="ARBA00022962"/>
    </source>
</evidence>
<dbReference type="GO" id="GO:0051539">
    <property type="term" value="F:4 iron, 4 sulfur cluster binding"/>
    <property type="evidence" value="ECO:0007669"/>
    <property type="project" value="UniProtKB-KW"/>
</dbReference>
<dbReference type="SUPFAM" id="SSF56235">
    <property type="entry name" value="N-terminal nucleophile aminohydrolases (Ntn hydrolases)"/>
    <property type="match status" value="1"/>
</dbReference>
<feature type="domain" description="Glutamine amidotransferase type-2" evidence="12">
    <location>
        <begin position="7"/>
        <end position="228"/>
    </location>
</feature>
<dbReference type="HAMAP" id="MF_01931">
    <property type="entry name" value="PurF"/>
    <property type="match status" value="1"/>
</dbReference>
<dbReference type="PANTHER" id="PTHR11907">
    <property type="entry name" value="AMIDOPHOSPHORIBOSYLTRANSFERASE"/>
    <property type="match status" value="1"/>
</dbReference>
<evidence type="ECO:0000256" key="8">
    <source>
        <dbReference type="PIRNR" id="PIRNR000485"/>
    </source>
</evidence>
<dbReference type="CDD" id="cd06223">
    <property type="entry name" value="PRTases_typeI"/>
    <property type="match status" value="1"/>
</dbReference>
<dbReference type="InterPro" id="IPR035584">
    <property type="entry name" value="PurF_N"/>
</dbReference>
<comment type="function">
    <text evidence="7">Catalyzes the formation of phosphoribosylamine from phosphoribosylpyrophosphate (PRPP) and glutamine.</text>
</comment>
<keyword evidence="5 7" id="KW-0658">Purine biosynthesis</keyword>
<dbReference type="Gene3D" id="3.40.50.2020">
    <property type="match status" value="1"/>
</dbReference>
<evidence type="ECO:0000313" key="13">
    <source>
        <dbReference type="EMBL" id="SHH53906.1"/>
    </source>
</evidence>
<dbReference type="NCBIfam" id="TIGR01134">
    <property type="entry name" value="purF"/>
    <property type="match status" value="1"/>
</dbReference>
<dbReference type="GO" id="GO:0006189">
    <property type="term" value="P:'de novo' IMP biosynthetic process"/>
    <property type="evidence" value="ECO:0007669"/>
    <property type="project" value="UniProtKB-UniRule"/>
</dbReference>
<keyword evidence="3 7" id="KW-0328">Glycosyltransferase</keyword>
<gene>
    <name evidence="7" type="primary">purF</name>
    <name evidence="13" type="ORF">SAMN02745823_00221</name>
</gene>
<dbReference type="GO" id="GO:0004044">
    <property type="term" value="F:amidophosphoribosyltransferase activity"/>
    <property type="evidence" value="ECO:0007669"/>
    <property type="project" value="UniProtKB-UniRule"/>
</dbReference>
<dbReference type="InterPro" id="IPR017932">
    <property type="entry name" value="GATase_2_dom"/>
</dbReference>
<comment type="similarity">
    <text evidence="2 7 8">In the C-terminal section; belongs to the purine/pyrimidine phosphoribosyltransferase family.</text>
</comment>
<evidence type="ECO:0000256" key="7">
    <source>
        <dbReference type="HAMAP-Rule" id="MF_01931"/>
    </source>
</evidence>
<dbReference type="GO" id="GO:0009113">
    <property type="term" value="P:purine nucleobase biosynthetic process"/>
    <property type="evidence" value="ECO:0007669"/>
    <property type="project" value="UniProtKB-UniRule"/>
</dbReference>
<evidence type="ECO:0000256" key="11">
    <source>
        <dbReference type="PIRSR" id="PIRSR000485-3"/>
    </source>
</evidence>
<evidence type="ECO:0000256" key="1">
    <source>
        <dbReference type="ARBA" id="ARBA00005209"/>
    </source>
</evidence>
<feature type="binding site" evidence="7 11">
    <location>
        <position position="441"/>
    </location>
    <ligand>
        <name>[4Fe-4S] cluster</name>
        <dbReference type="ChEBI" id="CHEBI:49883"/>
    </ligand>
</feature>
<dbReference type="Gene3D" id="3.60.20.10">
    <property type="entry name" value="Glutamine Phosphoribosylpyrophosphate, subunit 1, domain 1"/>
    <property type="match status" value="1"/>
</dbReference>
<evidence type="ECO:0000256" key="9">
    <source>
        <dbReference type="PIRSR" id="PIRSR000485-1"/>
    </source>
</evidence>
<feature type="binding site" evidence="7 11">
    <location>
        <position position="444"/>
    </location>
    <ligand>
        <name>[4Fe-4S] cluster</name>
        <dbReference type="ChEBI" id="CHEBI:49883"/>
    </ligand>
</feature>